<dbReference type="InterPro" id="IPR010317">
    <property type="entry name" value="WxLIP_PGBD"/>
</dbReference>
<dbReference type="Pfam" id="PF11797">
    <property type="entry name" value="WxLIP_HBD"/>
    <property type="match status" value="1"/>
</dbReference>
<organism evidence="5 6">
    <name type="scientific">Holzapfeliella saturejae</name>
    <dbReference type="NCBI Taxonomy" id="3082953"/>
    <lineage>
        <taxon>Bacteria</taxon>
        <taxon>Bacillati</taxon>
        <taxon>Bacillota</taxon>
        <taxon>Bacilli</taxon>
        <taxon>Lactobacillales</taxon>
        <taxon>Lactobacillaceae</taxon>
        <taxon>Holzapfeliella</taxon>
    </lineage>
</organism>
<evidence type="ECO:0000256" key="1">
    <source>
        <dbReference type="SAM" id="Phobius"/>
    </source>
</evidence>
<keyword evidence="1" id="KW-1133">Transmembrane helix</keyword>
<accession>A0ABU8SHR5</accession>
<protein>
    <submittedName>
        <fullName evidence="5">DUF916 and DUF3324 domain-containing protein</fullName>
    </submittedName>
</protein>
<comment type="caution">
    <text evidence="5">The sequence shown here is derived from an EMBL/GenBank/DDBJ whole genome shotgun (WGS) entry which is preliminary data.</text>
</comment>
<evidence type="ECO:0000259" key="3">
    <source>
        <dbReference type="Pfam" id="PF06030"/>
    </source>
</evidence>
<dbReference type="Pfam" id="PF06030">
    <property type="entry name" value="WxLIP_PGBD"/>
    <property type="match status" value="1"/>
</dbReference>
<keyword evidence="1" id="KW-0812">Transmembrane</keyword>
<reference evidence="5 6" key="1">
    <citation type="submission" date="2023-10" db="EMBL/GenBank/DDBJ databases">
        <title>Holzapfeliella saturejae sp. nov. isolated from Satureja montana flowers.</title>
        <authorList>
            <person name="Alcantara C."/>
            <person name="Zuniga M."/>
            <person name="Landete J.M."/>
            <person name="Monedero V."/>
        </authorList>
    </citation>
    <scope>NUCLEOTIDE SEQUENCE [LARGE SCALE GENOMIC DNA]</scope>
    <source>
        <strain evidence="5 6">He02</strain>
    </source>
</reference>
<dbReference type="NCBIfam" id="TIGR01167">
    <property type="entry name" value="LPXTG_anchor"/>
    <property type="match status" value="1"/>
</dbReference>
<feature type="chain" id="PRO_5046827634" evidence="2">
    <location>
        <begin position="25"/>
        <end position="344"/>
    </location>
</feature>
<evidence type="ECO:0000256" key="2">
    <source>
        <dbReference type="SAM" id="SignalP"/>
    </source>
</evidence>
<keyword evidence="6" id="KW-1185">Reference proteome</keyword>
<dbReference type="Proteomes" id="UP001377804">
    <property type="component" value="Unassembled WGS sequence"/>
</dbReference>
<evidence type="ECO:0000313" key="5">
    <source>
        <dbReference type="EMBL" id="MEJ6348928.1"/>
    </source>
</evidence>
<evidence type="ECO:0000259" key="4">
    <source>
        <dbReference type="Pfam" id="PF11797"/>
    </source>
</evidence>
<feature type="transmembrane region" description="Helical" evidence="1">
    <location>
        <begin position="309"/>
        <end position="332"/>
    </location>
</feature>
<feature type="domain" description="WxL Interacting Protein peptidoglycan binding" evidence="3">
    <location>
        <begin position="36"/>
        <end position="155"/>
    </location>
</feature>
<evidence type="ECO:0000313" key="6">
    <source>
        <dbReference type="Proteomes" id="UP001377804"/>
    </source>
</evidence>
<sequence>MKKIIKTVSILLLLFTGISNLSSASVNADDSSGYDYTVGITPPDNQIGDNSGFFDVKLVPGQATPLTLTLTNNSNTPQTYTVQVNTAATNSNVIVNYSKTDAKLNNTAKYNIKDLIYNPNPTVTVPANSSQQLTLNLNSPSEAFDGILLGGVTITPNQSKESSGGISNVYTRTVGIRAKQTDTVITPDLTASDVVLSQRNLHNVASLQLQNITPTLITKLTGKYNITKKGSTDPVISGQNTNLSIAPNTDFPYSVEWDDLFNPGDYTFHLTLENSQHKWDFSKDFTIKGEEAKEYNDTSVNESKTDHTILYFSLLIGFLILLLIGSWLFFFLKRKKDKDDEDKK</sequence>
<proteinExistence type="predicted"/>
<feature type="signal peptide" evidence="2">
    <location>
        <begin position="1"/>
        <end position="24"/>
    </location>
</feature>
<dbReference type="InterPro" id="IPR021759">
    <property type="entry name" value="WxLIP_HBD"/>
</dbReference>
<keyword evidence="1" id="KW-0472">Membrane</keyword>
<dbReference type="EMBL" id="JAWMWG010000005">
    <property type="protein sequence ID" value="MEJ6348928.1"/>
    <property type="molecule type" value="Genomic_DNA"/>
</dbReference>
<keyword evidence="2" id="KW-0732">Signal</keyword>
<dbReference type="RefSeq" id="WP_339970432.1">
    <property type="nucleotide sequence ID" value="NZ_JAWMWG010000005.1"/>
</dbReference>
<name>A0ABU8SHR5_9LACO</name>
<gene>
    <name evidence="5" type="ORF">R4Y45_06815</name>
</gene>
<feature type="domain" description="WxL Interacting Protein host binding" evidence="4">
    <location>
        <begin position="163"/>
        <end position="296"/>
    </location>
</feature>